<proteinExistence type="predicted"/>
<comment type="caution">
    <text evidence="2">The sequence shown here is derived from an EMBL/GenBank/DDBJ whole genome shotgun (WGS) entry which is preliminary data.</text>
</comment>
<organism evidence="2 3">
    <name type="scientific">Molorchus minor</name>
    <dbReference type="NCBI Taxonomy" id="1323400"/>
    <lineage>
        <taxon>Eukaryota</taxon>
        <taxon>Metazoa</taxon>
        <taxon>Ecdysozoa</taxon>
        <taxon>Arthropoda</taxon>
        <taxon>Hexapoda</taxon>
        <taxon>Insecta</taxon>
        <taxon>Pterygota</taxon>
        <taxon>Neoptera</taxon>
        <taxon>Endopterygota</taxon>
        <taxon>Coleoptera</taxon>
        <taxon>Polyphaga</taxon>
        <taxon>Cucujiformia</taxon>
        <taxon>Chrysomeloidea</taxon>
        <taxon>Cerambycidae</taxon>
        <taxon>Lamiinae</taxon>
        <taxon>Monochamini</taxon>
        <taxon>Molorchus</taxon>
    </lineage>
</organism>
<evidence type="ECO:0000313" key="3">
    <source>
        <dbReference type="Proteomes" id="UP001162164"/>
    </source>
</evidence>
<dbReference type="Proteomes" id="UP001162164">
    <property type="component" value="Unassembled WGS sequence"/>
</dbReference>
<feature type="region of interest" description="Disordered" evidence="1">
    <location>
        <begin position="1"/>
        <end position="49"/>
    </location>
</feature>
<dbReference type="EMBL" id="JAPWTJ010000019">
    <property type="protein sequence ID" value="KAJ8985142.1"/>
    <property type="molecule type" value="Genomic_DNA"/>
</dbReference>
<reference evidence="2" key="1">
    <citation type="journal article" date="2023" name="Insect Mol. Biol.">
        <title>Genome sequencing provides insights into the evolution of gene families encoding plant cell wall-degrading enzymes in longhorned beetles.</title>
        <authorList>
            <person name="Shin N.R."/>
            <person name="Okamura Y."/>
            <person name="Kirsch R."/>
            <person name="Pauchet Y."/>
        </authorList>
    </citation>
    <scope>NUCLEOTIDE SEQUENCE</scope>
    <source>
        <strain evidence="2">MMC_N1</strain>
    </source>
</reference>
<keyword evidence="3" id="KW-1185">Reference proteome</keyword>
<gene>
    <name evidence="2" type="ORF">NQ317_012793</name>
</gene>
<evidence type="ECO:0000256" key="1">
    <source>
        <dbReference type="SAM" id="MobiDB-lite"/>
    </source>
</evidence>
<evidence type="ECO:0000313" key="2">
    <source>
        <dbReference type="EMBL" id="KAJ8985142.1"/>
    </source>
</evidence>
<protein>
    <submittedName>
        <fullName evidence="2">Uncharacterized protein</fullName>
    </submittedName>
</protein>
<accession>A0ABQ9K550</accession>
<name>A0ABQ9K550_9CUCU</name>
<sequence>MTGSAVEMTTPPRKKGAEDDAAAEALEGDAAPPEEGEAPGGEALPDEEDEDYLDPDRLILFKHWTRPVILPYKYNSLYRRIYYNDVIDYLDKRSRGIPREIPHAETWAERLIRLCRNKIDYEKSLKRINAKDRDLVEKTKRSGRYFYYHNKNALFAIAALGLFYFGRPRFLSYKCLYDYRRSYYDDVMEVLNSRRKGIRRSIPPAQTWAERFCRARASPVYKVDSFNRYLEDLKFVTRTEISGNWYKYYVKEQTGRRFSPLLF</sequence>